<reference evidence="1" key="1">
    <citation type="journal article" date="2023" name="Mol. Phylogenet. Evol.">
        <title>Genome-scale phylogeny and comparative genomics of the fungal order Sordariales.</title>
        <authorList>
            <person name="Hensen N."/>
            <person name="Bonometti L."/>
            <person name="Westerberg I."/>
            <person name="Brannstrom I.O."/>
            <person name="Guillou S."/>
            <person name="Cros-Aarteil S."/>
            <person name="Calhoun S."/>
            <person name="Haridas S."/>
            <person name="Kuo A."/>
            <person name="Mondo S."/>
            <person name="Pangilinan J."/>
            <person name="Riley R."/>
            <person name="LaButti K."/>
            <person name="Andreopoulos B."/>
            <person name="Lipzen A."/>
            <person name="Chen C."/>
            <person name="Yan M."/>
            <person name="Daum C."/>
            <person name="Ng V."/>
            <person name="Clum A."/>
            <person name="Steindorff A."/>
            <person name="Ohm R.A."/>
            <person name="Martin F."/>
            <person name="Silar P."/>
            <person name="Natvig D.O."/>
            <person name="Lalanne C."/>
            <person name="Gautier V."/>
            <person name="Ament-Velasquez S.L."/>
            <person name="Kruys A."/>
            <person name="Hutchinson M.I."/>
            <person name="Powell A.J."/>
            <person name="Barry K."/>
            <person name="Miller A.N."/>
            <person name="Grigoriev I.V."/>
            <person name="Debuchy R."/>
            <person name="Gladieux P."/>
            <person name="Hiltunen Thoren M."/>
            <person name="Johannesson H."/>
        </authorList>
    </citation>
    <scope>NUCLEOTIDE SEQUENCE</scope>
    <source>
        <strain evidence="1">CBS 315.58</strain>
    </source>
</reference>
<evidence type="ECO:0000313" key="2">
    <source>
        <dbReference type="Proteomes" id="UP001303160"/>
    </source>
</evidence>
<proteinExistence type="predicted"/>
<name>A0AAN7ASE2_9PEZI</name>
<accession>A0AAN7ASE2</accession>
<dbReference type="AlphaFoldDB" id="A0AAN7ASE2"/>
<dbReference type="EMBL" id="MU863933">
    <property type="protein sequence ID" value="KAK4199401.1"/>
    <property type="molecule type" value="Genomic_DNA"/>
</dbReference>
<reference evidence="1" key="2">
    <citation type="submission" date="2023-05" db="EMBL/GenBank/DDBJ databases">
        <authorList>
            <consortium name="Lawrence Berkeley National Laboratory"/>
            <person name="Steindorff A."/>
            <person name="Hensen N."/>
            <person name="Bonometti L."/>
            <person name="Westerberg I."/>
            <person name="Brannstrom I.O."/>
            <person name="Guillou S."/>
            <person name="Cros-Aarteil S."/>
            <person name="Calhoun S."/>
            <person name="Haridas S."/>
            <person name="Kuo A."/>
            <person name="Mondo S."/>
            <person name="Pangilinan J."/>
            <person name="Riley R."/>
            <person name="Labutti K."/>
            <person name="Andreopoulos B."/>
            <person name="Lipzen A."/>
            <person name="Chen C."/>
            <person name="Yanf M."/>
            <person name="Daum C."/>
            <person name="Ng V."/>
            <person name="Clum A."/>
            <person name="Ohm R."/>
            <person name="Martin F."/>
            <person name="Silar P."/>
            <person name="Natvig D."/>
            <person name="Lalanne C."/>
            <person name="Gautier V."/>
            <person name="Ament-Velasquez S.L."/>
            <person name="Kruys A."/>
            <person name="Hutchinson M.I."/>
            <person name="Powell A.J."/>
            <person name="Barry K."/>
            <person name="Miller A.N."/>
            <person name="Grigoriev I.V."/>
            <person name="Debuchy R."/>
            <person name="Gladieux P."/>
            <person name="Thoren M.H."/>
            <person name="Johannesson H."/>
        </authorList>
    </citation>
    <scope>NUCLEOTIDE SEQUENCE</scope>
    <source>
        <strain evidence="1">CBS 315.58</strain>
    </source>
</reference>
<gene>
    <name evidence="1" type="ORF">QBC40DRAFT_255177</name>
</gene>
<comment type="caution">
    <text evidence="1">The sequence shown here is derived from an EMBL/GenBank/DDBJ whole genome shotgun (WGS) entry which is preliminary data.</text>
</comment>
<sequence length="66" mass="7555">MFRTIEYLVPLAFACGLIVFVAHESHKSDRAQMSSIFVLQSRVSMIEKRIGTLENVMKQQRQQGQA</sequence>
<dbReference type="Proteomes" id="UP001303160">
    <property type="component" value="Unassembled WGS sequence"/>
</dbReference>
<evidence type="ECO:0000313" key="1">
    <source>
        <dbReference type="EMBL" id="KAK4199401.1"/>
    </source>
</evidence>
<keyword evidence="2" id="KW-1185">Reference proteome</keyword>
<organism evidence="1 2">
    <name type="scientific">Triangularia verruculosa</name>
    <dbReference type="NCBI Taxonomy" id="2587418"/>
    <lineage>
        <taxon>Eukaryota</taxon>
        <taxon>Fungi</taxon>
        <taxon>Dikarya</taxon>
        <taxon>Ascomycota</taxon>
        <taxon>Pezizomycotina</taxon>
        <taxon>Sordariomycetes</taxon>
        <taxon>Sordariomycetidae</taxon>
        <taxon>Sordariales</taxon>
        <taxon>Podosporaceae</taxon>
        <taxon>Triangularia</taxon>
    </lineage>
</organism>
<protein>
    <submittedName>
        <fullName evidence="1">Uncharacterized protein</fullName>
    </submittedName>
</protein>